<evidence type="ECO:0000313" key="10">
    <source>
        <dbReference type="Proteomes" id="UP001527925"/>
    </source>
</evidence>
<dbReference type="PANTHER" id="PTHR13208">
    <property type="entry name" value="MEDIATOR OF RNA POLYMERASE II TRANSCRIPTION SUBUNIT 4"/>
    <property type="match status" value="1"/>
</dbReference>
<sequence>MSASPAATAAELYPAYAGLVGELFAALAGPLPEPGTTPAAAKGPSTPGDPLSILEIIKHLDTRLLAFRESVTAHQQLVRQVEATKRELDAHNMAELAFVKRLHKAQDELDAVLADARRKRATMHQAEKGAIDFKELLAYAHRVSKYTMSPVNAETWVIEPPIPQDNQMRMSLLFRQDQLFGPKLQQESAPEVPETAMELDLLVHEPEQQTRQDGVQAEALLDLDFE</sequence>
<accession>A0ABR4NGM1</accession>
<keyword evidence="8" id="KW-0010">Activator</keyword>
<keyword evidence="10" id="KW-1185">Reference proteome</keyword>
<evidence type="ECO:0000256" key="4">
    <source>
        <dbReference type="ARBA" id="ARBA00023015"/>
    </source>
</evidence>
<keyword evidence="5 8" id="KW-0804">Transcription</keyword>
<comment type="subunit">
    <text evidence="8">Component of the Mediator complex.</text>
</comment>
<dbReference type="Pfam" id="PF10018">
    <property type="entry name" value="Med4"/>
    <property type="match status" value="1"/>
</dbReference>
<protein>
    <recommendedName>
        <fullName evidence="3 8">Mediator of RNA polymerase II transcription subunit 4</fullName>
    </recommendedName>
    <alternativeName>
        <fullName evidence="7 8">Mediator complex subunit 4</fullName>
    </alternativeName>
</protein>
<evidence type="ECO:0000256" key="1">
    <source>
        <dbReference type="ARBA" id="ARBA00004123"/>
    </source>
</evidence>
<comment type="function">
    <text evidence="8">Component of the Mediator complex, a coactivator involved in the regulated transcription of nearly all RNA polymerase II-dependent genes. Mediator functions as a bridge to convey information from gene-specific regulatory proteins to the basal RNA polymerase II transcription machinery. Mediator is recruited to promoters by direct interactions with regulatory proteins and serves as a scaffold for the assembly of a functional preinitiation complex with RNA polymerase II and the general transcription factors.</text>
</comment>
<proteinExistence type="inferred from homology"/>
<dbReference type="InterPro" id="IPR019258">
    <property type="entry name" value="Mediator_Med4"/>
</dbReference>
<comment type="similarity">
    <text evidence="2 8">Belongs to the Mediator complex subunit 4 family.</text>
</comment>
<evidence type="ECO:0000256" key="5">
    <source>
        <dbReference type="ARBA" id="ARBA00023163"/>
    </source>
</evidence>
<dbReference type="PANTHER" id="PTHR13208:SF2">
    <property type="entry name" value="MEDIATOR OF RNA POLYMERASE II TRANSCRIPTION SUBUNIT 4"/>
    <property type="match status" value="1"/>
</dbReference>
<name>A0ABR4NGM1_9FUNG</name>
<organism evidence="9 10">
    <name type="scientific">Polyrhizophydium stewartii</name>
    <dbReference type="NCBI Taxonomy" id="2732419"/>
    <lineage>
        <taxon>Eukaryota</taxon>
        <taxon>Fungi</taxon>
        <taxon>Fungi incertae sedis</taxon>
        <taxon>Chytridiomycota</taxon>
        <taxon>Chytridiomycota incertae sedis</taxon>
        <taxon>Chytridiomycetes</taxon>
        <taxon>Rhizophydiales</taxon>
        <taxon>Rhizophydiales incertae sedis</taxon>
        <taxon>Polyrhizophydium</taxon>
    </lineage>
</organism>
<evidence type="ECO:0000313" key="9">
    <source>
        <dbReference type="EMBL" id="KAL2918668.1"/>
    </source>
</evidence>
<evidence type="ECO:0000256" key="3">
    <source>
        <dbReference type="ARBA" id="ARBA00020629"/>
    </source>
</evidence>
<comment type="subcellular location">
    <subcellularLocation>
        <location evidence="1 8">Nucleus</location>
    </subcellularLocation>
</comment>
<evidence type="ECO:0000256" key="8">
    <source>
        <dbReference type="RuleBase" id="RU364141"/>
    </source>
</evidence>
<reference evidence="9 10" key="1">
    <citation type="submission" date="2023-09" db="EMBL/GenBank/DDBJ databases">
        <title>Pangenome analysis of Batrachochytrium dendrobatidis and related Chytrids.</title>
        <authorList>
            <person name="Yacoub M.N."/>
            <person name="Stajich J.E."/>
            <person name="James T.Y."/>
        </authorList>
    </citation>
    <scope>NUCLEOTIDE SEQUENCE [LARGE SCALE GENOMIC DNA]</scope>
    <source>
        <strain evidence="9 10">JEL0888</strain>
    </source>
</reference>
<dbReference type="Proteomes" id="UP001527925">
    <property type="component" value="Unassembled WGS sequence"/>
</dbReference>
<keyword evidence="4 8" id="KW-0805">Transcription regulation</keyword>
<evidence type="ECO:0000256" key="2">
    <source>
        <dbReference type="ARBA" id="ARBA00009626"/>
    </source>
</evidence>
<evidence type="ECO:0000256" key="7">
    <source>
        <dbReference type="ARBA" id="ARBA00031257"/>
    </source>
</evidence>
<dbReference type="EMBL" id="JADGIZ020000005">
    <property type="protein sequence ID" value="KAL2918668.1"/>
    <property type="molecule type" value="Genomic_DNA"/>
</dbReference>
<gene>
    <name evidence="8" type="primary">MED4</name>
    <name evidence="9" type="ORF">HK105_201502</name>
</gene>
<comment type="caution">
    <text evidence="9">The sequence shown here is derived from an EMBL/GenBank/DDBJ whole genome shotgun (WGS) entry which is preliminary data.</text>
</comment>
<keyword evidence="6 8" id="KW-0539">Nucleus</keyword>
<evidence type="ECO:0000256" key="6">
    <source>
        <dbReference type="ARBA" id="ARBA00023242"/>
    </source>
</evidence>